<feature type="domain" description="ABC-2 type transporter transmembrane" evidence="7">
    <location>
        <begin position="2"/>
        <end position="172"/>
    </location>
</feature>
<dbReference type="EMBL" id="CZBY01000006">
    <property type="protein sequence ID" value="CUQ84906.1"/>
    <property type="molecule type" value="Genomic_DNA"/>
</dbReference>
<dbReference type="GO" id="GO:0140359">
    <property type="term" value="F:ABC-type transporter activity"/>
    <property type="evidence" value="ECO:0007669"/>
    <property type="project" value="InterPro"/>
</dbReference>
<feature type="transmembrane region" description="Helical" evidence="6">
    <location>
        <begin position="156"/>
        <end position="175"/>
    </location>
</feature>
<evidence type="ECO:0000256" key="4">
    <source>
        <dbReference type="ARBA" id="ARBA00022989"/>
    </source>
</evidence>
<dbReference type="STRING" id="39492.ERS852540_01006"/>
<feature type="transmembrane region" description="Helical" evidence="6">
    <location>
        <begin position="48"/>
        <end position="68"/>
    </location>
</feature>
<evidence type="ECO:0000256" key="2">
    <source>
        <dbReference type="ARBA" id="ARBA00022475"/>
    </source>
</evidence>
<dbReference type="OrthoDB" id="9794512at2"/>
<evidence type="ECO:0000259" key="7">
    <source>
        <dbReference type="Pfam" id="PF01061"/>
    </source>
</evidence>
<feature type="transmembrane region" description="Helical" evidence="6">
    <location>
        <begin position="127"/>
        <end position="149"/>
    </location>
</feature>
<accession>A0A174ZL96</accession>
<evidence type="ECO:0000313" key="9">
    <source>
        <dbReference type="Proteomes" id="UP000095662"/>
    </source>
</evidence>
<gene>
    <name evidence="8" type="ORF">ERS852540_01006</name>
</gene>
<dbReference type="GO" id="GO:0005886">
    <property type="term" value="C:plasma membrane"/>
    <property type="evidence" value="ECO:0007669"/>
    <property type="project" value="UniProtKB-SubCell"/>
</dbReference>
<name>A0A174ZL96_9FIRM</name>
<proteinExistence type="predicted"/>
<feature type="transmembrane region" description="Helical" evidence="6">
    <location>
        <begin position="12"/>
        <end position="36"/>
    </location>
</feature>
<keyword evidence="2" id="KW-1003">Cell membrane</keyword>
<dbReference type="Proteomes" id="UP000095662">
    <property type="component" value="Unassembled WGS sequence"/>
</dbReference>
<comment type="subcellular location">
    <subcellularLocation>
        <location evidence="1">Cell membrane</location>
        <topology evidence="1">Multi-pass membrane protein</topology>
    </subcellularLocation>
</comment>
<evidence type="ECO:0000256" key="3">
    <source>
        <dbReference type="ARBA" id="ARBA00022692"/>
    </source>
</evidence>
<evidence type="ECO:0000256" key="5">
    <source>
        <dbReference type="ARBA" id="ARBA00023136"/>
    </source>
</evidence>
<feature type="transmembrane region" description="Helical" evidence="6">
    <location>
        <begin position="80"/>
        <end position="107"/>
    </location>
</feature>
<keyword evidence="3 6" id="KW-0812">Transmembrane</keyword>
<keyword evidence="4 6" id="KW-1133">Transmembrane helix</keyword>
<evidence type="ECO:0000256" key="1">
    <source>
        <dbReference type="ARBA" id="ARBA00004651"/>
    </source>
</evidence>
<dbReference type="PANTHER" id="PTHR30294:SF29">
    <property type="entry name" value="MULTIDRUG ABC TRANSPORTER PERMEASE YBHS-RELATED"/>
    <property type="match status" value="1"/>
</dbReference>
<organism evidence="8 9">
    <name type="scientific">[Eubacterium] siraeum</name>
    <dbReference type="NCBI Taxonomy" id="39492"/>
    <lineage>
        <taxon>Bacteria</taxon>
        <taxon>Bacillati</taxon>
        <taxon>Bacillota</taxon>
        <taxon>Clostridia</taxon>
        <taxon>Eubacteriales</taxon>
        <taxon>Oscillospiraceae</taxon>
        <taxon>Oscillospiraceae incertae sedis</taxon>
    </lineage>
</organism>
<evidence type="ECO:0000313" key="8">
    <source>
        <dbReference type="EMBL" id="CUQ84906.1"/>
    </source>
</evidence>
<feature type="transmembrane region" description="Helical" evidence="6">
    <location>
        <begin position="204"/>
        <end position="228"/>
    </location>
</feature>
<dbReference type="InterPro" id="IPR051449">
    <property type="entry name" value="ABC-2_transporter_component"/>
</dbReference>
<reference evidence="8 9" key="1">
    <citation type="submission" date="2015-09" db="EMBL/GenBank/DDBJ databases">
        <authorList>
            <consortium name="Pathogen Informatics"/>
        </authorList>
    </citation>
    <scope>NUCLEOTIDE SEQUENCE [LARGE SCALE GENOMIC DNA]</scope>
    <source>
        <strain evidence="8 9">2789STDY5834928</strain>
    </source>
</reference>
<evidence type="ECO:0000256" key="6">
    <source>
        <dbReference type="SAM" id="Phobius"/>
    </source>
</evidence>
<keyword evidence="5 6" id="KW-0472">Membrane</keyword>
<dbReference type="AlphaFoldDB" id="A0A174ZL96"/>
<dbReference type="PANTHER" id="PTHR30294">
    <property type="entry name" value="MEMBRANE COMPONENT OF ABC TRANSPORTER YHHJ-RELATED"/>
    <property type="match status" value="1"/>
</dbReference>
<sequence length="234" mass="26095">MFAIFKRELKAYFTSPLGYVFLAIFYAFSGLFFYIFSLSVGSTDISSVFLMMFMVLMVFVPLLTMRLLSEDKKQKTDQLILTAPVSLLSIVMGKFLAAYAIFAIGVAVMPVYGFVMSTFATVSWLPIWGNTVGLLLLGGIFVSIGLFISSLTENQMIAAIGGFFINLMILLMNTLKSALPNGFLQDVLSSISVYSRYSEITSGIFSLSSLIFFVSVIFIFLFLTVRVLEKRRWA</sequence>
<dbReference type="Pfam" id="PF01061">
    <property type="entry name" value="ABC2_membrane"/>
    <property type="match status" value="1"/>
</dbReference>
<dbReference type="InterPro" id="IPR013525">
    <property type="entry name" value="ABC2_TM"/>
</dbReference>
<protein>
    <submittedName>
        <fullName evidence="8">ABC-type transport system involved in multi-copper enzyme maturation, permease component</fullName>
    </submittedName>
</protein>